<dbReference type="EMBL" id="JACRIW010000102">
    <property type="protein sequence ID" value="MBI5170668.1"/>
    <property type="molecule type" value="Genomic_DNA"/>
</dbReference>
<gene>
    <name evidence="2" type="ORF">HZA61_14360</name>
</gene>
<evidence type="ECO:0000313" key="2">
    <source>
        <dbReference type="EMBL" id="MBI5170668.1"/>
    </source>
</evidence>
<reference evidence="2" key="1">
    <citation type="submission" date="2020-07" db="EMBL/GenBank/DDBJ databases">
        <title>Huge and variable diversity of episymbiotic CPR bacteria and DPANN archaea in groundwater ecosystems.</title>
        <authorList>
            <person name="He C.Y."/>
            <person name="Keren R."/>
            <person name="Whittaker M."/>
            <person name="Farag I.F."/>
            <person name="Doudna J."/>
            <person name="Cate J.H.D."/>
            <person name="Banfield J.F."/>
        </authorList>
    </citation>
    <scope>NUCLEOTIDE SEQUENCE</scope>
    <source>
        <strain evidence="2">NC_groundwater_1813_Pr3_B-0.1um_71_17</strain>
    </source>
</reference>
<name>A0A933W454_UNCEI</name>
<sequence length="250" mass="26228">MSARRLCLALAVTGALLISAAVVHANGLNLSWDACGAAGVANKQFACNINYWSEYLVLSAEFPMEWIGSLPISFDATLDLTSAQATLPNWWRLGSGECRAGAIASGFESDGRVGSCTASADAAGSITTLAWTSSGISPERRRLTISSRPDVGYDGIYASGEMLMDVLQISHVKTTGIGACSGCTTPVCIVLNSVTVYDYPPLGGGIRAYVTNPLQRNFVTWQGGTSGMAICPAATPARTPTWGALKAMYR</sequence>
<proteinExistence type="predicted"/>
<protein>
    <submittedName>
        <fullName evidence="2">Uncharacterized protein</fullName>
    </submittedName>
</protein>
<evidence type="ECO:0000256" key="1">
    <source>
        <dbReference type="SAM" id="SignalP"/>
    </source>
</evidence>
<evidence type="ECO:0000313" key="3">
    <source>
        <dbReference type="Proteomes" id="UP000696931"/>
    </source>
</evidence>
<dbReference type="Proteomes" id="UP000696931">
    <property type="component" value="Unassembled WGS sequence"/>
</dbReference>
<keyword evidence="1" id="KW-0732">Signal</keyword>
<dbReference type="AlphaFoldDB" id="A0A933W454"/>
<accession>A0A933W454</accession>
<feature type="signal peptide" evidence="1">
    <location>
        <begin position="1"/>
        <end position="25"/>
    </location>
</feature>
<feature type="chain" id="PRO_5037091757" evidence="1">
    <location>
        <begin position="26"/>
        <end position="250"/>
    </location>
</feature>
<comment type="caution">
    <text evidence="2">The sequence shown here is derived from an EMBL/GenBank/DDBJ whole genome shotgun (WGS) entry which is preliminary data.</text>
</comment>
<organism evidence="2 3">
    <name type="scientific">Eiseniibacteriota bacterium</name>
    <dbReference type="NCBI Taxonomy" id="2212470"/>
    <lineage>
        <taxon>Bacteria</taxon>
        <taxon>Candidatus Eiseniibacteriota</taxon>
    </lineage>
</organism>